<reference evidence="1 2" key="1">
    <citation type="submission" date="2019-10" db="EMBL/GenBank/DDBJ databases">
        <title>Taxonomy of Antarctic Massilia spp.: description of Massilia rubra sp. nov., Massilia aquatica sp. nov., Massilia mucilaginosa sp. nov., Massilia frigida sp. nov. isolated from streams, lakes and regoliths.</title>
        <authorList>
            <person name="Holochova P."/>
            <person name="Sedlacek I."/>
            <person name="Kralova S."/>
            <person name="Maslanova I."/>
            <person name="Busse H.-J."/>
            <person name="Stankova E."/>
            <person name="Vrbovska V."/>
            <person name="Kovarovic V."/>
            <person name="Bartak M."/>
            <person name="Svec P."/>
            <person name="Pantucek R."/>
        </authorList>
    </citation>
    <scope>NUCLEOTIDE SEQUENCE [LARGE SCALE GENOMIC DNA]</scope>
    <source>
        <strain evidence="1 2">CCM 8733</strain>
    </source>
</reference>
<evidence type="ECO:0008006" key="3">
    <source>
        <dbReference type="Google" id="ProtNLM"/>
    </source>
</evidence>
<keyword evidence="2" id="KW-1185">Reference proteome</keyword>
<accession>A0ABX0P2Z1</accession>
<comment type="caution">
    <text evidence="1">The sequence shown here is derived from an EMBL/GenBank/DDBJ whole genome shotgun (WGS) entry which is preliminary data.</text>
</comment>
<name>A0ABX0P2Z1_9BURK</name>
<evidence type="ECO:0000313" key="1">
    <source>
        <dbReference type="EMBL" id="NHZ93678.1"/>
    </source>
</evidence>
<sequence length="74" mass="8520">MKTGVLLVELSGTDSRKKNKYRPQQRGFHDFHRKTGEKGRKIMMLAVQDHLRKRNVKFLGVHMPNGSLNSVSND</sequence>
<dbReference type="RefSeq" id="WP_166882362.1">
    <property type="nucleotide sequence ID" value="NZ_WHJH01000084.1"/>
</dbReference>
<dbReference type="Proteomes" id="UP000609726">
    <property type="component" value="Unassembled WGS sequence"/>
</dbReference>
<gene>
    <name evidence="1" type="ORF">F2P45_32465</name>
</gene>
<protein>
    <recommendedName>
        <fullName evidence="3">Transposase</fullName>
    </recommendedName>
</protein>
<evidence type="ECO:0000313" key="2">
    <source>
        <dbReference type="Proteomes" id="UP000609726"/>
    </source>
</evidence>
<dbReference type="EMBL" id="WHJH01000084">
    <property type="protein sequence ID" value="NHZ93678.1"/>
    <property type="molecule type" value="Genomic_DNA"/>
</dbReference>
<organism evidence="1 2">
    <name type="scientific">Massilia mucilaginosa</name>
    <dbReference type="NCBI Taxonomy" id="2609282"/>
    <lineage>
        <taxon>Bacteria</taxon>
        <taxon>Pseudomonadati</taxon>
        <taxon>Pseudomonadota</taxon>
        <taxon>Betaproteobacteria</taxon>
        <taxon>Burkholderiales</taxon>
        <taxon>Oxalobacteraceae</taxon>
        <taxon>Telluria group</taxon>
        <taxon>Massilia</taxon>
    </lineage>
</organism>
<proteinExistence type="predicted"/>